<dbReference type="InterPro" id="IPR038610">
    <property type="entry name" value="FliK-like_C_sf"/>
</dbReference>
<feature type="compositionally biased region" description="Basic and acidic residues" evidence="1">
    <location>
        <begin position="122"/>
        <end position="144"/>
    </location>
</feature>
<dbReference type="Proteomes" id="UP000217289">
    <property type="component" value="Chromosome"/>
</dbReference>
<evidence type="ECO:0000256" key="1">
    <source>
        <dbReference type="SAM" id="MobiDB-lite"/>
    </source>
</evidence>
<proteinExistence type="predicted"/>
<dbReference type="KEGG" id="mbd:MEBOL_005294"/>
<organism evidence="3 4">
    <name type="scientific">Melittangium boletus DSM 14713</name>
    <dbReference type="NCBI Taxonomy" id="1294270"/>
    <lineage>
        <taxon>Bacteria</taxon>
        <taxon>Pseudomonadati</taxon>
        <taxon>Myxococcota</taxon>
        <taxon>Myxococcia</taxon>
        <taxon>Myxococcales</taxon>
        <taxon>Cystobacterineae</taxon>
        <taxon>Archangiaceae</taxon>
        <taxon>Melittangium</taxon>
    </lineage>
</organism>
<feature type="compositionally biased region" description="Polar residues" evidence="1">
    <location>
        <begin position="97"/>
        <end position="117"/>
    </location>
</feature>
<dbReference type="RefSeq" id="WP_095980104.1">
    <property type="nucleotide sequence ID" value="NZ_CP022163.1"/>
</dbReference>
<accession>A0A250IJ83</accession>
<feature type="compositionally biased region" description="Low complexity" evidence="1">
    <location>
        <begin position="45"/>
        <end position="61"/>
    </location>
</feature>
<evidence type="ECO:0000259" key="2">
    <source>
        <dbReference type="Pfam" id="PF02120"/>
    </source>
</evidence>
<keyword evidence="4" id="KW-1185">Reference proteome</keyword>
<dbReference type="Gene3D" id="3.30.750.140">
    <property type="match status" value="1"/>
</dbReference>
<feature type="region of interest" description="Disordered" evidence="1">
    <location>
        <begin position="1"/>
        <end position="186"/>
    </location>
</feature>
<dbReference type="InterPro" id="IPR021136">
    <property type="entry name" value="Flagellar_hook_control-like_C"/>
</dbReference>
<protein>
    <recommendedName>
        <fullName evidence="2">Flagellar hook-length control protein-like C-terminal domain-containing protein</fullName>
    </recommendedName>
</protein>
<dbReference type="EMBL" id="CP022163">
    <property type="protein sequence ID" value="ATB31825.1"/>
    <property type="molecule type" value="Genomic_DNA"/>
</dbReference>
<gene>
    <name evidence="3" type="ORF">MEBOL_005294</name>
</gene>
<dbReference type="AlphaFoldDB" id="A0A250IJ83"/>
<feature type="domain" description="Flagellar hook-length control protein-like C-terminal" evidence="2">
    <location>
        <begin position="240"/>
        <end position="307"/>
    </location>
</feature>
<name>A0A250IJ83_9BACT</name>
<reference evidence="3 4" key="1">
    <citation type="submission" date="2017-06" db="EMBL/GenBank/DDBJ databases">
        <authorList>
            <person name="Kim H.J."/>
            <person name="Triplett B.A."/>
        </authorList>
    </citation>
    <scope>NUCLEOTIDE SEQUENCE [LARGE SCALE GENOMIC DNA]</scope>
    <source>
        <strain evidence="3 4">DSM 14713</strain>
    </source>
</reference>
<dbReference type="OrthoDB" id="5498778at2"/>
<evidence type="ECO:0000313" key="4">
    <source>
        <dbReference type="Proteomes" id="UP000217289"/>
    </source>
</evidence>
<feature type="compositionally biased region" description="Basic and acidic residues" evidence="1">
    <location>
        <begin position="1"/>
        <end position="34"/>
    </location>
</feature>
<evidence type="ECO:0000313" key="3">
    <source>
        <dbReference type="EMBL" id="ATB31825.1"/>
    </source>
</evidence>
<dbReference type="Pfam" id="PF02120">
    <property type="entry name" value="Flg_hook"/>
    <property type="match status" value="1"/>
</dbReference>
<sequence>MSRVEDDRQAQRAAERAVQDRRLQETKSKQRQEGESAFSKMVQEQKAAQAPQQKAAQPQQQSLGKSVLARLQQEGKSGEVRTQQRHTGKAEGEARTEGQQTDSSPTGQLTRGRQNDQAVVHSRAESRSTDARVTEKTLDERGEDMTQSSDNAAAGAQASRGKGALKTDADGGGKQGGGDGKDKKDGAELAAGFRFNPALMAPVPVAKPTQTAGSERMRALANEIAQKIVERIRVGTNAAGHAEFQIELRGDVLSGLSIKLSAKNGKIQAVFSGKDREVLKMLEQQRDGLKTALAGKGLTLETMRVEAKT</sequence>